<name>A0ABP7KXU1_9SPHN</name>
<accession>A0ABP7KXU1</accession>
<evidence type="ECO:0000313" key="2">
    <source>
        <dbReference type="EMBL" id="GAA3889906.1"/>
    </source>
</evidence>
<proteinExistence type="predicted"/>
<keyword evidence="1" id="KW-0732">Signal</keyword>
<organism evidence="2 3">
    <name type="scientific">Sphingomonas limnosediminicola</name>
    <dbReference type="NCBI Taxonomy" id="940133"/>
    <lineage>
        <taxon>Bacteria</taxon>
        <taxon>Pseudomonadati</taxon>
        <taxon>Pseudomonadota</taxon>
        <taxon>Alphaproteobacteria</taxon>
        <taxon>Sphingomonadales</taxon>
        <taxon>Sphingomonadaceae</taxon>
        <taxon>Sphingomonas</taxon>
    </lineage>
</organism>
<comment type="caution">
    <text evidence="2">The sequence shown here is derived from an EMBL/GenBank/DDBJ whole genome shotgun (WGS) entry which is preliminary data.</text>
</comment>
<reference evidence="3" key="1">
    <citation type="journal article" date="2019" name="Int. J. Syst. Evol. Microbiol.">
        <title>The Global Catalogue of Microorganisms (GCM) 10K type strain sequencing project: providing services to taxonomists for standard genome sequencing and annotation.</title>
        <authorList>
            <consortium name="The Broad Institute Genomics Platform"/>
            <consortium name="The Broad Institute Genome Sequencing Center for Infectious Disease"/>
            <person name="Wu L."/>
            <person name="Ma J."/>
        </authorList>
    </citation>
    <scope>NUCLEOTIDE SEQUENCE [LARGE SCALE GENOMIC DNA]</scope>
    <source>
        <strain evidence="3">JCM 17543</strain>
    </source>
</reference>
<gene>
    <name evidence="2" type="ORF">GCM10022276_06180</name>
</gene>
<evidence type="ECO:0000256" key="1">
    <source>
        <dbReference type="SAM" id="SignalP"/>
    </source>
</evidence>
<evidence type="ECO:0000313" key="3">
    <source>
        <dbReference type="Proteomes" id="UP001500827"/>
    </source>
</evidence>
<sequence length="133" mass="14646">MSGPFFAVALSTLATASSGVTADGMKSIAYGCGDVVVVGAVRNVEGVWEHVEIEGDFLGHGWATAYVRIKHVLRGNGARASVYARYSDHTYRAFARGQQYLLVLQPRNDRTYTIRSIQRWSSETRSKLARTCT</sequence>
<dbReference type="Proteomes" id="UP001500827">
    <property type="component" value="Unassembled WGS sequence"/>
</dbReference>
<feature type="chain" id="PRO_5045117003" description="Secreted protein" evidence="1">
    <location>
        <begin position="23"/>
        <end position="133"/>
    </location>
</feature>
<evidence type="ECO:0008006" key="4">
    <source>
        <dbReference type="Google" id="ProtNLM"/>
    </source>
</evidence>
<feature type="signal peptide" evidence="1">
    <location>
        <begin position="1"/>
        <end position="22"/>
    </location>
</feature>
<keyword evidence="3" id="KW-1185">Reference proteome</keyword>
<protein>
    <recommendedName>
        <fullName evidence="4">Secreted protein</fullName>
    </recommendedName>
</protein>
<dbReference type="EMBL" id="BAABBM010000001">
    <property type="protein sequence ID" value="GAA3889906.1"/>
    <property type="molecule type" value="Genomic_DNA"/>
</dbReference>